<protein>
    <submittedName>
        <fullName evidence="1">Uncharacterized protein</fullName>
    </submittedName>
</protein>
<dbReference type="GO" id="GO:0000160">
    <property type="term" value="P:phosphorelay signal transduction system"/>
    <property type="evidence" value="ECO:0007669"/>
    <property type="project" value="InterPro"/>
</dbReference>
<evidence type="ECO:0000313" key="2">
    <source>
        <dbReference type="Proteomes" id="UP000034491"/>
    </source>
</evidence>
<gene>
    <name evidence="1" type="ORF">WH95_16580</name>
</gene>
<dbReference type="Proteomes" id="UP000034491">
    <property type="component" value="Unassembled WGS sequence"/>
</dbReference>
<proteinExistence type="predicted"/>
<reference evidence="1 2" key="1">
    <citation type="submission" date="2015-03" db="EMBL/GenBank/DDBJ databases">
        <title>Genome sequence of Kiloniella sp. P1-1, isolated from the gut microflora of Pacific white shrimp, Penaeus vannamei.</title>
        <authorList>
            <person name="Shao Z."/>
            <person name="Wang L."/>
            <person name="Li X."/>
        </authorList>
    </citation>
    <scope>NUCLEOTIDE SEQUENCE [LARGE SCALE GENOMIC DNA]</scope>
    <source>
        <strain evidence="1 2">P1-1</strain>
    </source>
</reference>
<sequence>MKGVEVSGTSQTNYADAELLELYRSGIEEDFSTLEKILSDIEQNSDRTFEAMDQARCIVHNMKGQGTSFGFPLMTRLGDSFYMLLKHQVAQRELHQSTTKLYEAHLKAMRSVIENEISGDGPEIFQQVAASLKEKVTQVVD</sequence>
<dbReference type="Gene3D" id="1.20.120.160">
    <property type="entry name" value="HPT domain"/>
    <property type="match status" value="1"/>
</dbReference>
<dbReference type="AlphaFoldDB" id="A0A0M2R2F7"/>
<organism evidence="1 2">
    <name type="scientific">Kiloniella litopenaei</name>
    <dbReference type="NCBI Taxonomy" id="1549748"/>
    <lineage>
        <taxon>Bacteria</taxon>
        <taxon>Pseudomonadati</taxon>
        <taxon>Pseudomonadota</taxon>
        <taxon>Alphaproteobacteria</taxon>
        <taxon>Rhodospirillales</taxon>
        <taxon>Kiloniellaceae</taxon>
        <taxon>Kiloniella</taxon>
    </lineage>
</organism>
<dbReference type="SUPFAM" id="SSF47226">
    <property type="entry name" value="Histidine-containing phosphotransfer domain, HPT domain"/>
    <property type="match status" value="1"/>
</dbReference>
<dbReference type="EMBL" id="LANI01000025">
    <property type="protein sequence ID" value="KKJ75836.1"/>
    <property type="molecule type" value="Genomic_DNA"/>
</dbReference>
<evidence type="ECO:0000313" key="1">
    <source>
        <dbReference type="EMBL" id="KKJ75836.1"/>
    </source>
</evidence>
<dbReference type="InterPro" id="IPR036641">
    <property type="entry name" value="HPT_dom_sf"/>
</dbReference>
<accession>A0A0M2R2F7</accession>
<comment type="caution">
    <text evidence="1">The sequence shown here is derived from an EMBL/GenBank/DDBJ whole genome shotgun (WGS) entry which is preliminary data.</text>
</comment>
<keyword evidence="2" id="KW-1185">Reference proteome</keyword>
<dbReference type="STRING" id="1549748.WH95_16580"/>
<name>A0A0M2R2F7_9PROT</name>